<dbReference type="AlphaFoldDB" id="A0A1D8NJC5"/>
<reference evidence="1 2" key="1">
    <citation type="journal article" date="2016" name="PLoS ONE">
        <title>Sequence Assembly of Yarrowia lipolytica Strain W29/CLIB89 Shows Transposable Element Diversity.</title>
        <authorList>
            <person name="Magnan C."/>
            <person name="Yu J."/>
            <person name="Chang I."/>
            <person name="Jahn E."/>
            <person name="Kanomata Y."/>
            <person name="Wu J."/>
            <person name="Zeller M."/>
            <person name="Oakes M."/>
            <person name="Baldi P."/>
            <person name="Sandmeyer S."/>
        </authorList>
    </citation>
    <scope>NUCLEOTIDE SEQUENCE [LARGE SCALE GENOMIC DNA]</scope>
    <source>
        <strain evidence="2">CLIB89(W29)</strain>
    </source>
</reference>
<name>A0A1D8NJC5_YARLL</name>
<proteinExistence type="predicted"/>
<dbReference type="RefSeq" id="XP_068139182.1">
    <property type="nucleotide sequence ID" value="XM_068283081.1"/>
</dbReference>
<accession>A0A1D8NJC5</accession>
<evidence type="ECO:0000313" key="1">
    <source>
        <dbReference type="EMBL" id="AOW05736.1"/>
    </source>
</evidence>
<gene>
    <name evidence="1" type="ORF">YALI1_E25107g</name>
</gene>
<protein>
    <submittedName>
        <fullName evidence="1">Uncharacterized protein</fullName>
    </submittedName>
</protein>
<dbReference type="Proteomes" id="UP000182444">
    <property type="component" value="Chromosome 1E"/>
</dbReference>
<evidence type="ECO:0000313" key="2">
    <source>
        <dbReference type="Proteomes" id="UP000182444"/>
    </source>
</evidence>
<dbReference type="EMBL" id="CP017557">
    <property type="protein sequence ID" value="AOW05736.1"/>
    <property type="molecule type" value="Genomic_DNA"/>
</dbReference>
<dbReference type="VEuPathDB" id="FungiDB:YALI1_E25107g"/>
<dbReference type="GeneID" id="94583684"/>
<organism evidence="1 2">
    <name type="scientific">Yarrowia lipolytica</name>
    <name type="common">Candida lipolytica</name>
    <dbReference type="NCBI Taxonomy" id="4952"/>
    <lineage>
        <taxon>Eukaryota</taxon>
        <taxon>Fungi</taxon>
        <taxon>Dikarya</taxon>
        <taxon>Ascomycota</taxon>
        <taxon>Saccharomycotina</taxon>
        <taxon>Dipodascomycetes</taxon>
        <taxon>Dipodascales</taxon>
        <taxon>Dipodascales incertae sedis</taxon>
        <taxon>Yarrowia</taxon>
    </lineage>
</organism>
<sequence>MACWTGQSDAHLLGNNICPWTVILVQVPATPIDSHILSIQLSQPTDCLLMQPYTCQLLITCGDSKHQISNTYYNQHSIKSRYISPTIVPLYTYVPPQLLVLPPSLLLRVLLGHLSLSNVHSSKDGLLSGQQLLLGSDHVSLLRSLVNKIGHLLGHVAGVTSWHDGVVSLRCQLGVSSLLDNEILLLLFGQRASEKALESDPGSVEGTEDVFVAVIPLHEKHSIA</sequence>